<gene>
    <name evidence="3" type="ORF">DM867_09570</name>
    <name evidence="4" type="ORF">DP108_05705</name>
</gene>
<dbReference type="Proteomes" id="UP000326865">
    <property type="component" value="Unassembled WGS sequence"/>
</dbReference>
<feature type="domain" description="YdbS-like PH" evidence="2">
    <location>
        <begin position="68"/>
        <end position="146"/>
    </location>
</feature>
<keyword evidence="1" id="KW-0812">Transmembrane</keyword>
<evidence type="ECO:0000259" key="2">
    <source>
        <dbReference type="Pfam" id="PF03703"/>
    </source>
</evidence>
<sequence length="160" mass="17037">MTTETPDRQTLDSGVRIVWGVGSLVGAVVLAGIAGAVGFATVERILRPAGVTFLVAAVLGVVYTLARYRAWWYAVEADSLHLSRGVLTHVHTVVPFVRVQHVDVSRGPLERALGLSSVVVYTAGSRGADVTIPGLTPERADRLQQRLKRLAIAAEGEDAV</sequence>
<dbReference type="AlphaFoldDB" id="A0A5N5U683"/>
<dbReference type="Proteomes" id="UP000326207">
    <property type="component" value="Unassembled WGS sequence"/>
</dbReference>
<keyword evidence="6" id="KW-1185">Reference proteome</keyword>
<dbReference type="InterPro" id="IPR005182">
    <property type="entry name" value="YdbS-like_PH"/>
</dbReference>
<evidence type="ECO:0000313" key="5">
    <source>
        <dbReference type="Proteomes" id="UP000326207"/>
    </source>
</evidence>
<evidence type="ECO:0000313" key="6">
    <source>
        <dbReference type="Proteomes" id="UP000326865"/>
    </source>
</evidence>
<evidence type="ECO:0000313" key="3">
    <source>
        <dbReference type="EMBL" id="KAB7514017.1"/>
    </source>
</evidence>
<dbReference type="Pfam" id="PF03703">
    <property type="entry name" value="bPH_2"/>
    <property type="match status" value="1"/>
</dbReference>
<dbReference type="EMBL" id="QKKZ01000003">
    <property type="protein sequence ID" value="KAB7514017.1"/>
    <property type="molecule type" value="Genomic_DNA"/>
</dbReference>
<feature type="transmembrane region" description="Helical" evidence="1">
    <location>
        <begin position="17"/>
        <end position="39"/>
    </location>
</feature>
<dbReference type="PANTHER" id="PTHR34473:SF3">
    <property type="entry name" value="TRANSMEMBRANE PROTEIN-RELATED"/>
    <property type="match status" value="1"/>
</dbReference>
<comment type="caution">
    <text evidence="3">The sequence shown here is derived from an EMBL/GenBank/DDBJ whole genome shotgun (WGS) entry which is preliminary data.</text>
</comment>
<evidence type="ECO:0000313" key="4">
    <source>
        <dbReference type="EMBL" id="KAB7518670.1"/>
    </source>
</evidence>
<reference evidence="5 6" key="1">
    <citation type="submission" date="2019-10" db="EMBL/GenBank/DDBJ databases">
        <title>Unraveling microbial dark matter from salterns through culturing: the case of the genus Halosegnis.</title>
        <authorList>
            <person name="Duran-Viseras A."/>
            <person name="Andrei A.-S."/>
            <person name="Vera-Gargallo B."/>
            <person name="Ghai R."/>
            <person name="Sanchez-Porro C."/>
            <person name="Ventosa A."/>
        </authorList>
    </citation>
    <scope>NUCLEOTIDE SEQUENCE [LARGE SCALE GENOMIC DNA]</scope>
    <source>
        <strain evidence="3 6">F18-79</strain>
        <strain evidence="4 5">F19-13</strain>
    </source>
</reference>
<accession>A0A5N5U683</accession>
<organism evidence="3 6">
    <name type="scientific">Halosegnis rubeus</name>
    <dbReference type="NCBI Taxonomy" id="2212850"/>
    <lineage>
        <taxon>Archaea</taxon>
        <taxon>Methanobacteriati</taxon>
        <taxon>Methanobacteriota</taxon>
        <taxon>Stenosarchaea group</taxon>
        <taxon>Halobacteria</taxon>
        <taxon>Halobacteriales</taxon>
        <taxon>Natronomonadaceae</taxon>
        <taxon>Halosegnis</taxon>
    </lineage>
</organism>
<dbReference type="EMBL" id="QMDY01000003">
    <property type="protein sequence ID" value="KAB7518670.1"/>
    <property type="molecule type" value="Genomic_DNA"/>
</dbReference>
<keyword evidence="1" id="KW-1133">Transmembrane helix</keyword>
<evidence type="ECO:0000256" key="1">
    <source>
        <dbReference type="SAM" id="Phobius"/>
    </source>
</evidence>
<proteinExistence type="predicted"/>
<protein>
    <submittedName>
        <fullName evidence="3">PH domain-containing protein</fullName>
    </submittedName>
</protein>
<keyword evidence="1" id="KW-0472">Membrane</keyword>
<dbReference type="RefSeq" id="WP_152134164.1">
    <property type="nucleotide sequence ID" value="NZ_QKKZ01000003.1"/>
</dbReference>
<dbReference type="PANTHER" id="PTHR34473">
    <property type="entry name" value="UPF0699 TRANSMEMBRANE PROTEIN YDBS"/>
    <property type="match status" value="1"/>
</dbReference>
<name>A0A5N5U683_9EURY</name>
<accession>A0A5N5UK81</accession>
<feature type="transmembrane region" description="Helical" evidence="1">
    <location>
        <begin position="45"/>
        <end position="66"/>
    </location>
</feature>